<keyword evidence="8 14" id="KW-0489">Methyltransferase</keyword>
<evidence type="ECO:0000256" key="8">
    <source>
        <dbReference type="ARBA" id="ARBA00022603"/>
    </source>
</evidence>
<dbReference type="PANTHER" id="PTHR42197">
    <property type="entry name" value="TRNA (CYTIDINE(56)-2'-O)-METHYLTRANSFERASE"/>
    <property type="match status" value="1"/>
</dbReference>
<dbReference type="PIRSF" id="PIRSF016123">
    <property type="entry name" value="UCP016123"/>
    <property type="match status" value="1"/>
</dbReference>
<keyword evidence="11 14" id="KW-0819">tRNA processing</keyword>
<dbReference type="GO" id="GO:0106059">
    <property type="term" value="F:tRNA (cytidine(56)-2'-O)-methyltransferase activity"/>
    <property type="evidence" value="ECO:0007669"/>
    <property type="project" value="UniProtKB-EC"/>
</dbReference>
<organism evidence="15 16">
    <name type="scientific">Acidianus brierleyi</name>
    <dbReference type="NCBI Taxonomy" id="41673"/>
    <lineage>
        <taxon>Archaea</taxon>
        <taxon>Thermoproteota</taxon>
        <taxon>Thermoprotei</taxon>
        <taxon>Sulfolobales</taxon>
        <taxon>Sulfolobaceae</taxon>
        <taxon>Acidianus</taxon>
    </lineage>
</organism>
<protein>
    <recommendedName>
        <fullName evidence="6 14">tRNA (cytidine(56)-2'-O)-methyltransferase</fullName>
        <ecNumber evidence="5 14">2.1.1.206</ecNumber>
    </recommendedName>
    <alternativeName>
        <fullName evidence="12 14">tRNA ribose 2'-O-methyltransferase aTrm56</fullName>
    </alternativeName>
</protein>
<evidence type="ECO:0000256" key="3">
    <source>
        <dbReference type="ARBA" id="ARBA00010324"/>
    </source>
</evidence>
<dbReference type="InterPro" id="IPR029028">
    <property type="entry name" value="Alpha/beta_knot_MTases"/>
</dbReference>
<dbReference type="OrthoDB" id="14397at2157"/>
<evidence type="ECO:0000313" key="16">
    <source>
        <dbReference type="Proteomes" id="UP000248044"/>
    </source>
</evidence>
<evidence type="ECO:0000256" key="9">
    <source>
        <dbReference type="ARBA" id="ARBA00022679"/>
    </source>
</evidence>
<dbReference type="RefSeq" id="WP_110270322.1">
    <property type="nucleotide sequence ID" value="NZ_CP029289.2"/>
</dbReference>
<sequence length="170" mass="19064">MLRLGHRPGRDKRVTTHVALVARAFGAKGIYIEGEDENILKSIEKVKNEWGGNYFTLSFIKNPKKLVEEWKNNGGKVIHLTMYGININSIAGTIPDLDNILVIVGAEKVESWYYHAADYNIAISNQPHSEVAALAIFLDRIYKGEQLNIVFGDSKFLIVPQKAGKKVIKK</sequence>
<keyword evidence="9 14" id="KW-0808">Transferase</keyword>
<evidence type="ECO:0000256" key="4">
    <source>
        <dbReference type="ARBA" id="ARBA00011738"/>
    </source>
</evidence>
<reference evidence="15 16" key="1">
    <citation type="submission" date="2018-05" db="EMBL/GenBank/DDBJ databases">
        <title>Complete Genome Sequences of Extremely Thermoacidophilic, Metal-Mobilizing Type-Strain Members of the Archaeal Family Sulfolobaceae: Acidianus brierleyi DSM-1651T, Acidianus sulfidivorans DSM-18786T, Metallosphaera hakonensis DSM-7519T, and Metallosphaera prunae DSM-10039T.</title>
        <authorList>
            <person name="Counts J.A."/>
            <person name="Kelly R.M."/>
        </authorList>
    </citation>
    <scope>NUCLEOTIDE SEQUENCE [LARGE SCALE GENOMIC DNA]</scope>
    <source>
        <strain evidence="15 16">DSM 1651</strain>
    </source>
</reference>
<evidence type="ECO:0000256" key="7">
    <source>
        <dbReference type="ARBA" id="ARBA00022490"/>
    </source>
</evidence>
<gene>
    <name evidence="15" type="ORF">DFR85_07360</name>
</gene>
<evidence type="ECO:0000256" key="10">
    <source>
        <dbReference type="ARBA" id="ARBA00022691"/>
    </source>
</evidence>
<evidence type="ECO:0000256" key="13">
    <source>
        <dbReference type="ARBA" id="ARBA00047792"/>
    </source>
</evidence>
<dbReference type="CDD" id="cd18083">
    <property type="entry name" value="aTrm56-like"/>
    <property type="match status" value="1"/>
</dbReference>
<comment type="subcellular location">
    <subcellularLocation>
        <location evidence="2 14">Cytoplasm</location>
    </subcellularLocation>
</comment>
<proteinExistence type="inferred from homology"/>
<feature type="binding site" evidence="14">
    <location>
        <begin position="123"/>
        <end position="130"/>
    </location>
    <ligand>
        <name>S-adenosyl-L-methionine</name>
        <dbReference type="ChEBI" id="CHEBI:59789"/>
    </ligand>
</feature>
<comment type="catalytic activity">
    <reaction evidence="13 14">
        <text>cytidine(56) in tRNA + S-adenosyl-L-methionine = 2'-O-methylcytidine(56) in tRNA + S-adenosyl-L-homocysteine + H(+)</text>
        <dbReference type="Rhea" id="RHEA:42968"/>
        <dbReference type="Rhea" id="RHEA-COMP:10308"/>
        <dbReference type="Rhea" id="RHEA-COMP:10309"/>
        <dbReference type="ChEBI" id="CHEBI:15378"/>
        <dbReference type="ChEBI" id="CHEBI:57856"/>
        <dbReference type="ChEBI" id="CHEBI:59789"/>
        <dbReference type="ChEBI" id="CHEBI:74495"/>
        <dbReference type="ChEBI" id="CHEBI:82748"/>
        <dbReference type="EC" id="2.1.1.206"/>
    </reaction>
</comment>
<evidence type="ECO:0000256" key="1">
    <source>
        <dbReference type="ARBA" id="ARBA00003959"/>
    </source>
</evidence>
<comment type="subunit">
    <text evidence="4 14">Homodimer.</text>
</comment>
<accession>A0A2U9IEH9</accession>
<dbReference type="Pfam" id="PF01994">
    <property type="entry name" value="Trm56"/>
    <property type="match status" value="1"/>
</dbReference>
<evidence type="ECO:0000256" key="5">
    <source>
        <dbReference type="ARBA" id="ARBA00012624"/>
    </source>
</evidence>
<dbReference type="PANTHER" id="PTHR42197:SF1">
    <property type="entry name" value="TRNA (CYTIDINE(56)-2'-O)-METHYLTRANSFERASE"/>
    <property type="match status" value="1"/>
</dbReference>
<dbReference type="Gene3D" id="3.40.1280.10">
    <property type="match status" value="1"/>
</dbReference>
<name>A0A2U9IEH9_9CREN</name>
<evidence type="ECO:0000256" key="14">
    <source>
        <dbReference type="HAMAP-Rule" id="MF_00077"/>
    </source>
</evidence>
<dbReference type="GO" id="GO:0005737">
    <property type="term" value="C:cytoplasm"/>
    <property type="evidence" value="ECO:0007669"/>
    <property type="project" value="UniProtKB-SubCell"/>
</dbReference>
<dbReference type="EC" id="2.1.1.206" evidence="5 14"/>
<dbReference type="HAMAP" id="MF_00077">
    <property type="entry name" value="tRNA_methyltr_aTrm56"/>
    <property type="match status" value="1"/>
</dbReference>
<keyword evidence="7 14" id="KW-0963">Cytoplasm</keyword>
<dbReference type="InterPro" id="IPR029026">
    <property type="entry name" value="tRNA_m1G_MTases_N"/>
</dbReference>
<dbReference type="EMBL" id="CP029289">
    <property type="protein sequence ID" value="AWR94441.1"/>
    <property type="molecule type" value="Genomic_DNA"/>
</dbReference>
<feature type="binding site" evidence="14">
    <location>
        <begin position="105"/>
        <end position="109"/>
    </location>
    <ligand>
        <name>S-adenosyl-L-methionine</name>
        <dbReference type="ChEBI" id="CHEBI:59789"/>
    </ligand>
</feature>
<evidence type="ECO:0000256" key="2">
    <source>
        <dbReference type="ARBA" id="ARBA00004496"/>
    </source>
</evidence>
<dbReference type="KEGG" id="abri:DFR85_07360"/>
<dbReference type="AlphaFoldDB" id="A0A2U9IEH9"/>
<dbReference type="GeneID" id="36831962"/>
<dbReference type="InterPro" id="IPR002845">
    <property type="entry name" value="tRNA_mtfrase_aTrm56"/>
</dbReference>
<evidence type="ECO:0000313" key="15">
    <source>
        <dbReference type="EMBL" id="AWR94441.1"/>
    </source>
</evidence>
<evidence type="ECO:0000256" key="11">
    <source>
        <dbReference type="ARBA" id="ARBA00022694"/>
    </source>
</evidence>
<dbReference type="Proteomes" id="UP000248044">
    <property type="component" value="Chromosome"/>
</dbReference>
<dbReference type="GO" id="GO:0002128">
    <property type="term" value="P:tRNA nucleoside ribose methylation"/>
    <property type="evidence" value="ECO:0007669"/>
    <property type="project" value="UniProtKB-UniRule"/>
</dbReference>
<keyword evidence="10 14" id="KW-0949">S-adenosyl-L-methionine</keyword>
<keyword evidence="16" id="KW-1185">Reference proteome</keyword>
<feature type="binding site" evidence="14">
    <location>
        <position position="80"/>
    </location>
    <ligand>
        <name>S-adenosyl-L-methionine</name>
        <dbReference type="ChEBI" id="CHEBI:59789"/>
    </ligand>
</feature>
<comment type="function">
    <text evidence="1 14">Specifically catalyzes the AdoMet-dependent 2'-O-ribose methylation of cytidine at position 56 in tRNAs.</text>
</comment>
<comment type="similarity">
    <text evidence="3 14">Belongs to the aTrm56 family.</text>
</comment>
<evidence type="ECO:0000256" key="6">
    <source>
        <dbReference type="ARBA" id="ARBA00013709"/>
    </source>
</evidence>
<evidence type="ECO:0000256" key="12">
    <source>
        <dbReference type="ARBA" id="ARBA00029826"/>
    </source>
</evidence>
<dbReference type="SUPFAM" id="SSF75217">
    <property type="entry name" value="alpha/beta knot"/>
    <property type="match status" value="1"/>
</dbReference>